<dbReference type="EMBL" id="LAZR01047692">
    <property type="protein sequence ID" value="KKK93630.1"/>
    <property type="molecule type" value="Genomic_DNA"/>
</dbReference>
<evidence type="ECO:0000313" key="1">
    <source>
        <dbReference type="EMBL" id="KKK93630.1"/>
    </source>
</evidence>
<evidence type="ECO:0008006" key="2">
    <source>
        <dbReference type="Google" id="ProtNLM"/>
    </source>
</evidence>
<sequence length="202" mass="24159">MNFIQFKSSLKDFPIFSVVEIRALDPSFDRRRLNEWQKKEYIRKISKGLYIFSDIEVNEEILFEIANKLYRPSYISLESALAYYQLIPEITYGVTSISTRRTYRFNTPLTHFTYRTIARHLYFGYVVSDDALRIATFEKALLDFLYLNNDIDDPTSFASLRVDQDAFFHQLDQDTLNRQLSRFDTIALTNRVRRFMEWIRHA</sequence>
<dbReference type="AlphaFoldDB" id="A0A0F9A611"/>
<protein>
    <recommendedName>
        <fullName evidence="2">AbiEi antitoxin C-terminal domain-containing protein</fullName>
    </recommendedName>
</protein>
<reference evidence="1" key="1">
    <citation type="journal article" date="2015" name="Nature">
        <title>Complex archaea that bridge the gap between prokaryotes and eukaryotes.</title>
        <authorList>
            <person name="Spang A."/>
            <person name="Saw J.H."/>
            <person name="Jorgensen S.L."/>
            <person name="Zaremba-Niedzwiedzka K."/>
            <person name="Martijn J."/>
            <person name="Lind A.E."/>
            <person name="van Eijk R."/>
            <person name="Schleper C."/>
            <person name="Guy L."/>
            <person name="Ettema T.J."/>
        </authorList>
    </citation>
    <scope>NUCLEOTIDE SEQUENCE</scope>
</reference>
<name>A0A0F9A611_9ZZZZ</name>
<gene>
    <name evidence="1" type="ORF">LCGC14_2690950</name>
</gene>
<organism evidence="1">
    <name type="scientific">marine sediment metagenome</name>
    <dbReference type="NCBI Taxonomy" id="412755"/>
    <lineage>
        <taxon>unclassified sequences</taxon>
        <taxon>metagenomes</taxon>
        <taxon>ecological metagenomes</taxon>
    </lineage>
</organism>
<accession>A0A0F9A611</accession>
<comment type="caution">
    <text evidence="1">The sequence shown here is derived from an EMBL/GenBank/DDBJ whole genome shotgun (WGS) entry which is preliminary data.</text>
</comment>
<proteinExistence type="predicted"/>